<evidence type="ECO:0000256" key="2">
    <source>
        <dbReference type="SAM" id="MobiDB-lite"/>
    </source>
</evidence>
<dbReference type="SMART" id="SM01162">
    <property type="entry name" value="DUF1771"/>
    <property type="match status" value="1"/>
</dbReference>
<dbReference type="PANTHER" id="PTHR46651:SF1">
    <property type="entry name" value="SMALL MUTS RELATED FAMILY PROTEIN"/>
    <property type="match status" value="1"/>
</dbReference>
<sequence>MLSSMLAIPPPRSESGSISDSGSLSGHEPSLAPARFPHTRAQLSAIARQYKPDSYDSDFEGDDFSRTSPSFVARVVSLLDQEREDELKSLLKDKYGDIDAETLESVYGQIVVLVMTLSALYVASGYGEHVDVPGLTAAMSRADLMNSQPSLDASPPLDDFPTLDHSNPIDDQGRRGGYQGRTYHDPGRSRFATAVKKPPPSTAFQARDHATLAARREAMGSAADSLHHRTAIVAPKPSPRLKLRPATLLPTLPTGESVNSLYMAYRSRALQLGAARNACLSRAADAWRRGDGAAAKRFSREGHDLNTKMATEMAEAAAKLVRERARLTEQVVRLRDSSWSDDPGDRTSKGQSCGGELGVVLGVARMDLVGENGKLSPEERTESILDLHGLHSNEASEVLEEFLLALEREHFYGLGESLAGTQEFDRISHVPLKQQI</sequence>
<organism evidence="4 5">
    <name type="scientific">Hericium alpestre</name>
    <dbReference type="NCBI Taxonomy" id="135208"/>
    <lineage>
        <taxon>Eukaryota</taxon>
        <taxon>Fungi</taxon>
        <taxon>Dikarya</taxon>
        <taxon>Basidiomycota</taxon>
        <taxon>Agaricomycotina</taxon>
        <taxon>Agaricomycetes</taxon>
        <taxon>Russulales</taxon>
        <taxon>Hericiaceae</taxon>
        <taxon>Hericium</taxon>
    </lineage>
</organism>
<evidence type="ECO:0000256" key="1">
    <source>
        <dbReference type="SAM" id="Coils"/>
    </source>
</evidence>
<reference evidence="4 5" key="1">
    <citation type="submission" date="2019-02" db="EMBL/GenBank/DDBJ databases">
        <title>Genome sequencing of the rare red list fungi Hericium alpestre (H. flagellum).</title>
        <authorList>
            <person name="Buettner E."/>
            <person name="Kellner H."/>
        </authorList>
    </citation>
    <scope>NUCLEOTIDE SEQUENCE [LARGE SCALE GENOMIC DNA]</scope>
    <source>
        <strain evidence="4 5">DSM 108284</strain>
    </source>
</reference>
<feature type="region of interest" description="Disordered" evidence="2">
    <location>
        <begin position="1"/>
        <end position="35"/>
    </location>
</feature>
<feature type="compositionally biased region" description="Low complexity" evidence="2">
    <location>
        <begin position="13"/>
        <end position="26"/>
    </location>
</feature>
<dbReference type="Proteomes" id="UP000298061">
    <property type="component" value="Unassembled WGS sequence"/>
</dbReference>
<dbReference type="InterPro" id="IPR013899">
    <property type="entry name" value="DUF1771"/>
</dbReference>
<accession>A0A4Z0A394</accession>
<keyword evidence="5" id="KW-1185">Reference proteome</keyword>
<dbReference type="STRING" id="135208.A0A4Z0A394"/>
<dbReference type="PANTHER" id="PTHR46651">
    <property type="entry name" value="POLYADENYLATE-BINDING PROTEIN-INTERACTING PROTEIN 7"/>
    <property type="match status" value="1"/>
</dbReference>
<evidence type="ECO:0000313" key="5">
    <source>
        <dbReference type="Proteomes" id="UP000298061"/>
    </source>
</evidence>
<dbReference type="EMBL" id="SFCI01000301">
    <property type="protein sequence ID" value="TFY80701.1"/>
    <property type="molecule type" value="Genomic_DNA"/>
</dbReference>
<keyword evidence="1" id="KW-0175">Coiled coil</keyword>
<evidence type="ECO:0000313" key="4">
    <source>
        <dbReference type="EMBL" id="TFY80701.1"/>
    </source>
</evidence>
<feature type="coiled-coil region" evidence="1">
    <location>
        <begin position="310"/>
        <end position="337"/>
    </location>
</feature>
<feature type="domain" description="DUF1771" evidence="3">
    <location>
        <begin position="261"/>
        <end position="326"/>
    </location>
</feature>
<dbReference type="Pfam" id="PF08590">
    <property type="entry name" value="DUF1771"/>
    <property type="match status" value="1"/>
</dbReference>
<dbReference type="InterPro" id="IPR053242">
    <property type="entry name" value="PAM2-like_domain"/>
</dbReference>
<evidence type="ECO:0000259" key="3">
    <source>
        <dbReference type="SMART" id="SM01162"/>
    </source>
</evidence>
<name>A0A4Z0A394_9AGAM</name>
<dbReference type="AlphaFoldDB" id="A0A4Z0A394"/>
<proteinExistence type="predicted"/>
<protein>
    <recommendedName>
        <fullName evidence="3">DUF1771 domain-containing protein</fullName>
    </recommendedName>
</protein>
<comment type="caution">
    <text evidence="4">The sequence shown here is derived from an EMBL/GenBank/DDBJ whole genome shotgun (WGS) entry which is preliminary data.</text>
</comment>
<dbReference type="OrthoDB" id="3247158at2759"/>
<feature type="region of interest" description="Disordered" evidence="2">
    <location>
        <begin position="148"/>
        <end position="204"/>
    </location>
</feature>
<gene>
    <name evidence="4" type="ORF">EWM64_g3312</name>
</gene>